<comment type="caution">
    <text evidence="1">The sequence shown here is derived from an EMBL/GenBank/DDBJ whole genome shotgun (WGS) entry which is preliminary data.</text>
</comment>
<dbReference type="EMBL" id="AWEZ01000050">
    <property type="protein sequence ID" value="ERL07866.1"/>
    <property type="molecule type" value="Genomic_DNA"/>
</dbReference>
<evidence type="ECO:0008006" key="3">
    <source>
        <dbReference type="Google" id="ProtNLM"/>
    </source>
</evidence>
<protein>
    <recommendedName>
        <fullName evidence="3">DUF559 domain-containing protein</fullName>
    </recommendedName>
</protein>
<name>U2V5F3_9ACTN</name>
<accession>U2V5F3</accession>
<dbReference type="PATRIC" id="fig|1125712.3.peg.1500"/>
<sequence length="322" mass="36431">MPTICLSHSSARELWGLLRKGSLSAMPSCAIDEVPDPCRLQRHVLDHLSQAEAIVGSLSRPLHVCSHSREALMRGKDVRGHLLSDETTDEQILRLGEGLYVTSPELTLAQLSLTLSPLQRAAYAMELMGAYSLGPDGHLSAVQPITTQAQLRHFYSQLRWPLVKGHMRRAVELAREGSRSPAETELYLLLCAPPRQGGYGLTKPELNIPFSLPTQWDALLNTPYILPDLCWPCKKLAMEYDSKRYHSLEQERDRDDDRRCALEELGFTVISLRTKRFMDPHRFDELVRHRVAPRLGVKPPPSDHEFWNAIYAARRELLSPAS</sequence>
<organism evidence="1 2">
    <name type="scientific">Olsenella profusa F0195</name>
    <dbReference type="NCBI Taxonomy" id="1125712"/>
    <lineage>
        <taxon>Bacteria</taxon>
        <taxon>Bacillati</taxon>
        <taxon>Actinomycetota</taxon>
        <taxon>Coriobacteriia</taxon>
        <taxon>Coriobacteriales</taxon>
        <taxon>Atopobiaceae</taxon>
        <taxon>Olsenella</taxon>
    </lineage>
</organism>
<dbReference type="eggNOG" id="COG2852">
    <property type="taxonomic scope" value="Bacteria"/>
</dbReference>
<evidence type="ECO:0000313" key="2">
    <source>
        <dbReference type="Proteomes" id="UP000016638"/>
    </source>
</evidence>
<evidence type="ECO:0000313" key="1">
    <source>
        <dbReference type="EMBL" id="ERL07866.1"/>
    </source>
</evidence>
<dbReference type="RefSeq" id="WP_021726376.1">
    <property type="nucleotide sequence ID" value="NZ_AWEZ01000050.1"/>
</dbReference>
<gene>
    <name evidence="1" type="ORF">HMPREF1316_1788</name>
</gene>
<dbReference type="Gene3D" id="3.40.960.10">
    <property type="entry name" value="VSR Endonuclease"/>
    <property type="match status" value="1"/>
</dbReference>
<dbReference type="Proteomes" id="UP000016638">
    <property type="component" value="Unassembled WGS sequence"/>
</dbReference>
<proteinExistence type="predicted"/>
<dbReference type="OrthoDB" id="3183768at2"/>
<dbReference type="AlphaFoldDB" id="U2V5F3"/>
<reference evidence="1 2" key="1">
    <citation type="submission" date="2013-08" db="EMBL/GenBank/DDBJ databases">
        <authorList>
            <person name="Durkin A.S."/>
            <person name="Haft D.R."/>
            <person name="McCorrison J."/>
            <person name="Torralba M."/>
            <person name="Gillis M."/>
            <person name="Haft D.H."/>
            <person name="Methe B."/>
            <person name="Sutton G."/>
            <person name="Nelson K.E."/>
        </authorList>
    </citation>
    <scope>NUCLEOTIDE SEQUENCE [LARGE SCALE GENOMIC DNA]</scope>
    <source>
        <strain evidence="1 2">F0195</strain>
    </source>
</reference>
<dbReference type="STRING" id="1125712.HMPREF1316_1788"/>
<keyword evidence="2" id="KW-1185">Reference proteome</keyword>